<dbReference type="GO" id="GO:0005198">
    <property type="term" value="F:structural molecule activity"/>
    <property type="evidence" value="ECO:0007669"/>
    <property type="project" value="InterPro"/>
</dbReference>
<keyword evidence="6 10" id="KW-0812">Transmembrane</keyword>
<evidence type="ECO:0000256" key="5">
    <source>
        <dbReference type="ARBA" id="ARBA00022475"/>
    </source>
</evidence>
<evidence type="ECO:0000256" key="4">
    <source>
        <dbReference type="ARBA" id="ARBA00022427"/>
    </source>
</evidence>
<comment type="subcellular location">
    <subcellularLocation>
        <location evidence="1">Cell junction</location>
        <location evidence="1">Tight junction</location>
    </subcellularLocation>
    <subcellularLocation>
        <location evidence="2">Cell membrane</location>
        <topology evidence="2">Multi-pass membrane protein</topology>
    </subcellularLocation>
</comment>
<evidence type="ECO:0000256" key="8">
    <source>
        <dbReference type="ARBA" id="ARBA00022989"/>
    </source>
</evidence>
<keyword evidence="7" id="KW-0965">Cell junction</keyword>
<feature type="transmembrane region" description="Helical" evidence="10">
    <location>
        <begin position="69"/>
        <end position="97"/>
    </location>
</feature>
<dbReference type="PRINTS" id="PR01077">
    <property type="entry name" value="CLAUDIN"/>
</dbReference>
<dbReference type="Pfam" id="PF00822">
    <property type="entry name" value="PMP22_Claudin"/>
    <property type="match status" value="1"/>
</dbReference>
<evidence type="ECO:0000256" key="3">
    <source>
        <dbReference type="ARBA" id="ARBA00008295"/>
    </source>
</evidence>
<sequence>PNGIAYDSIRFHITTNDISYYNSLSLPLYHKAYIQVCRGLMIAAVCLGFFGAILVLVGMKCTKIGGSKITKACLTILSGIHFILSGLCCMTACSIYAHKITTDFFDPIFVAQKFELGAALFIGWAGSVLCIPGGLIFCLSLPEGFNIKAKYSYSRAA</sequence>
<reference evidence="11" key="1">
    <citation type="submission" date="2025-08" db="UniProtKB">
        <authorList>
            <consortium name="Ensembl"/>
        </authorList>
    </citation>
    <scope>IDENTIFICATION</scope>
</reference>
<dbReference type="STRING" id="43700.ENSMALP00000015200"/>
<dbReference type="InterPro" id="IPR006187">
    <property type="entry name" value="Claudin"/>
</dbReference>
<organism evidence="11 12">
    <name type="scientific">Monopterus albus</name>
    <name type="common">Swamp eel</name>
    <dbReference type="NCBI Taxonomy" id="43700"/>
    <lineage>
        <taxon>Eukaryota</taxon>
        <taxon>Metazoa</taxon>
        <taxon>Chordata</taxon>
        <taxon>Craniata</taxon>
        <taxon>Vertebrata</taxon>
        <taxon>Euteleostomi</taxon>
        <taxon>Actinopterygii</taxon>
        <taxon>Neopterygii</taxon>
        <taxon>Teleostei</taxon>
        <taxon>Neoteleostei</taxon>
        <taxon>Acanthomorphata</taxon>
        <taxon>Anabantaria</taxon>
        <taxon>Synbranchiformes</taxon>
        <taxon>Synbranchidae</taxon>
        <taxon>Monopterus</taxon>
    </lineage>
</organism>
<keyword evidence="9 10" id="KW-0472">Membrane</keyword>
<proteinExistence type="inferred from homology"/>
<keyword evidence="5" id="KW-1003">Cell membrane</keyword>
<dbReference type="GO" id="GO:0005886">
    <property type="term" value="C:plasma membrane"/>
    <property type="evidence" value="ECO:0007669"/>
    <property type="project" value="UniProtKB-SubCell"/>
</dbReference>
<dbReference type="AlphaFoldDB" id="A0A3Q3JES2"/>
<evidence type="ECO:0000256" key="2">
    <source>
        <dbReference type="ARBA" id="ARBA00004651"/>
    </source>
</evidence>
<evidence type="ECO:0000256" key="10">
    <source>
        <dbReference type="SAM" id="Phobius"/>
    </source>
</evidence>
<evidence type="ECO:0000256" key="6">
    <source>
        <dbReference type="ARBA" id="ARBA00022692"/>
    </source>
</evidence>
<dbReference type="GO" id="GO:0005923">
    <property type="term" value="C:bicellular tight junction"/>
    <property type="evidence" value="ECO:0007669"/>
    <property type="project" value="UniProtKB-SubCell"/>
</dbReference>
<dbReference type="Proteomes" id="UP000261600">
    <property type="component" value="Unplaced"/>
</dbReference>
<evidence type="ECO:0000313" key="12">
    <source>
        <dbReference type="Proteomes" id="UP000261600"/>
    </source>
</evidence>
<evidence type="ECO:0000256" key="7">
    <source>
        <dbReference type="ARBA" id="ARBA00022949"/>
    </source>
</evidence>
<dbReference type="Ensembl" id="ENSMALT00000015509.1">
    <property type="protein sequence ID" value="ENSMALP00000015200.1"/>
    <property type="gene ID" value="ENSMALG00000010678.1"/>
</dbReference>
<protein>
    <submittedName>
        <fullName evidence="11">Uncharacterized protein</fullName>
    </submittedName>
</protein>
<keyword evidence="8 10" id="KW-1133">Transmembrane helix</keyword>
<reference evidence="11" key="2">
    <citation type="submission" date="2025-09" db="UniProtKB">
        <authorList>
            <consortium name="Ensembl"/>
        </authorList>
    </citation>
    <scope>IDENTIFICATION</scope>
</reference>
<evidence type="ECO:0000256" key="9">
    <source>
        <dbReference type="ARBA" id="ARBA00023136"/>
    </source>
</evidence>
<dbReference type="Gene3D" id="1.20.140.150">
    <property type="match status" value="1"/>
</dbReference>
<name>A0A3Q3JES2_MONAL</name>
<accession>A0A3Q3JES2</accession>
<keyword evidence="12" id="KW-1185">Reference proteome</keyword>
<evidence type="ECO:0000256" key="1">
    <source>
        <dbReference type="ARBA" id="ARBA00004435"/>
    </source>
</evidence>
<feature type="transmembrane region" description="Helical" evidence="10">
    <location>
        <begin position="117"/>
        <end position="141"/>
    </location>
</feature>
<dbReference type="PANTHER" id="PTHR12002">
    <property type="entry name" value="CLAUDIN"/>
    <property type="match status" value="1"/>
</dbReference>
<evidence type="ECO:0000313" key="11">
    <source>
        <dbReference type="Ensembl" id="ENSMALP00000015200.1"/>
    </source>
</evidence>
<feature type="transmembrane region" description="Helical" evidence="10">
    <location>
        <begin position="32"/>
        <end position="57"/>
    </location>
</feature>
<keyword evidence="4" id="KW-0796">Tight junction</keyword>
<comment type="similarity">
    <text evidence="3">Belongs to the claudin family.</text>
</comment>
<dbReference type="InterPro" id="IPR004031">
    <property type="entry name" value="PMP22/EMP/MP20/Claudin"/>
</dbReference>